<protein>
    <submittedName>
        <fullName evidence="6">Sugar ABC transporter ATP-binding protein</fullName>
    </submittedName>
</protein>
<dbReference type="InterPro" id="IPR050107">
    <property type="entry name" value="ABC_carbohydrate_import_ATPase"/>
</dbReference>
<evidence type="ECO:0000259" key="5">
    <source>
        <dbReference type="PROSITE" id="PS50893"/>
    </source>
</evidence>
<evidence type="ECO:0000313" key="6">
    <source>
        <dbReference type="EMBL" id="MEE3850943.1"/>
    </source>
</evidence>
<accession>A0ABU7MDL4</accession>
<keyword evidence="7" id="KW-1185">Reference proteome</keyword>
<dbReference type="EMBL" id="JAZDUF010000003">
    <property type="protein sequence ID" value="MEE3850943.1"/>
    <property type="molecule type" value="Genomic_DNA"/>
</dbReference>
<dbReference type="GO" id="GO:0005524">
    <property type="term" value="F:ATP binding"/>
    <property type="evidence" value="ECO:0007669"/>
    <property type="project" value="UniProtKB-KW"/>
</dbReference>
<dbReference type="CDD" id="cd03216">
    <property type="entry name" value="ABC_Carb_Monos_I"/>
    <property type="match status" value="1"/>
</dbReference>
<dbReference type="PROSITE" id="PS00211">
    <property type="entry name" value="ABC_TRANSPORTER_1"/>
    <property type="match status" value="1"/>
</dbReference>
<feature type="domain" description="ABC transporter" evidence="5">
    <location>
        <begin position="1"/>
        <end position="227"/>
    </location>
</feature>
<dbReference type="InterPro" id="IPR003593">
    <property type="entry name" value="AAA+_ATPase"/>
</dbReference>
<evidence type="ECO:0000256" key="4">
    <source>
        <dbReference type="ARBA" id="ARBA00022840"/>
    </source>
</evidence>
<evidence type="ECO:0000256" key="3">
    <source>
        <dbReference type="ARBA" id="ARBA00022741"/>
    </source>
</evidence>
<organism evidence="6 7">
    <name type="scientific">Gordonia sesuvii</name>
    <dbReference type="NCBI Taxonomy" id="3116777"/>
    <lineage>
        <taxon>Bacteria</taxon>
        <taxon>Bacillati</taxon>
        <taxon>Actinomycetota</taxon>
        <taxon>Actinomycetes</taxon>
        <taxon>Mycobacteriales</taxon>
        <taxon>Gordoniaceae</taxon>
        <taxon>Gordonia</taxon>
    </lineage>
</organism>
<dbReference type="Proteomes" id="UP001347146">
    <property type="component" value="Unassembled WGS sequence"/>
</dbReference>
<comment type="caution">
    <text evidence="6">The sequence shown here is derived from an EMBL/GenBank/DDBJ whole genome shotgun (WGS) entry which is preliminary data.</text>
</comment>
<evidence type="ECO:0000256" key="2">
    <source>
        <dbReference type="ARBA" id="ARBA00022737"/>
    </source>
</evidence>
<dbReference type="Pfam" id="PF00005">
    <property type="entry name" value="ABC_tran"/>
    <property type="match status" value="2"/>
</dbReference>
<feature type="domain" description="ABC transporter" evidence="5">
    <location>
        <begin position="240"/>
        <end position="485"/>
    </location>
</feature>
<dbReference type="InterPro" id="IPR027417">
    <property type="entry name" value="P-loop_NTPase"/>
</dbReference>
<keyword evidence="4 6" id="KW-0067">ATP-binding</keyword>
<dbReference type="InterPro" id="IPR003439">
    <property type="entry name" value="ABC_transporter-like_ATP-bd"/>
</dbReference>
<keyword evidence="2" id="KW-0677">Repeat</keyword>
<dbReference type="PANTHER" id="PTHR43790:SF9">
    <property type="entry name" value="GALACTOFURANOSE TRANSPORTER ATP-BINDING PROTEIN YTFR"/>
    <property type="match status" value="1"/>
</dbReference>
<dbReference type="PANTHER" id="PTHR43790">
    <property type="entry name" value="CARBOHYDRATE TRANSPORT ATP-BINDING PROTEIN MG119-RELATED"/>
    <property type="match status" value="1"/>
</dbReference>
<keyword evidence="3" id="KW-0547">Nucleotide-binding</keyword>
<dbReference type="CDD" id="cd03215">
    <property type="entry name" value="ABC_Carb_Monos_II"/>
    <property type="match status" value="1"/>
</dbReference>
<evidence type="ECO:0000256" key="1">
    <source>
        <dbReference type="ARBA" id="ARBA00022448"/>
    </source>
</evidence>
<proteinExistence type="predicted"/>
<dbReference type="Gene3D" id="3.40.50.300">
    <property type="entry name" value="P-loop containing nucleotide triphosphate hydrolases"/>
    <property type="match status" value="2"/>
</dbReference>
<reference evidence="6 7" key="1">
    <citation type="submission" date="2024-01" db="EMBL/GenBank/DDBJ databases">
        <title>Draft genome sequence of Gordonia sp. LSe1-13.</title>
        <authorList>
            <person name="Suphannarot A."/>
            <person name="Mingma R."/>
        </authorList>
    </citation>
    <scope>NUCLEOTIDE SEQUENCE [LARGE SCALE GENOMIC DNA]</scope>
    <source>
        <strain evidence="6 7">LSe1-13</strain>
    </source>
</reference>
<sequence>MQVKGISKTFGGTRALENVSIDFYAGEVHALLGENGAGKSTLMKVIAGVHSADEGELVGSRGQELDVAMVFQELSVVPEMSVRENMEISRFENRRVFVDHRALEPGLRSALESAGLGDLDLDMPVEALPLAQRQLLEIARGLYADAKVLILDEPTATLSDIEIERVHGVVRNLVEQGHGIVYITHRLGEVFALADRITIMRSGTVVASAPTANFTMNEVVTMMLGHEHTSVAAEPVGGLPPVSDRRRVGVHGLSAAHQFTDVSFEIRAGEVLTVFGQIGSGADQVIRALAGFVNIASGTVAIDGEKVHLNSRPASQADGIAYVSADRTVEGVFLDSSVTGNISSGALEKVSRRGLLSARRERRLATEYAGLVAFDTERVGMPVGALSGGNQQKIAIARALATSPRVLVLNEPTRGVDVGARAEIYKVIRALAHQNVAVIVYSSDIVELRELGDRVITMFRGRVVGDRPIRSVDDAALLSEILHGVAA</sequence>
<dbReference type="SUPFAM" id="SSF52540">
    <property type="entry name" value="P-loop containing nucleoside triphosphate hydrolases"/>
    <property type="match status" value="2"/>
</dbReference>
<keyword evidence="1" id="KW-0813">Transport</keyword>
<dbReference type="SMART" id="SM00382">
    <property type="entry name" value="AAA"/>
    <property type="match status" value="2"/>
</dbReference>
<gene>
    <name evidence="6" type="ORF">VZC37_11410</name>
</gene>
<name>A0ABU7MDL4_9ACTN</name>
<evidence type="ECO:0000313" key="7">
    <source>
        <dbReference type="Proteomes" id="UP001347146"/>
    </source>
</evidence>
<dbReference type="InterPro" id="IPR017871">
    <property type="entry name" value="ABC_transporter-like_CS"/>
</dbReference>
<dbReference type="PROSITE" id="PS50893">
    <property type="entry name" value="ABC_TRANSPORTER_2"/>
    <property type="match status" value="2"/>
</dbReference>
<dbReference type="RefSeq" id="WP_330433127.1">
    <property type="nucleotide sequence ID" value="NZ_JAZDUF010000003.1"/>
</dbReference>